<evidence type="ECO:0000256" key="1">
    <source>
        <dbReference type="SAM" id="Phobius"/>
    </source>
</evidence>
<keyword evidence="1" id="KW-1133">Transmembrane helix</keyword>
<sequence length="35" mass="4187">MNVHVPVVKVNRQEYVIIISLWNITQFWSVSILFI</sequence>
<reference evidence="2" key="1">
    <citation type="submission" date="2020-05" db="UniProtKB">
        <authorList>
            <consortium name="EnsemblMetazoa"/>
        </authorList>
    </citation>
    <scope>IDENTIFICATION</scope>
    <source>
        <strain evidence="2">Yale</strain>
    </source>
</reference>
<dbReference type="VEuPathDB" id="VectorBase:GMOY009184"/>
<evidence type="ECO:0000313" key="2">
    <source>
        <dbReference type="EnsemblMetazoa" id="GMOY009184-PA"/>
    </source>
</evidence>
<feature type="transmembrane region" description="Helical" evidence="1">
    <location>
        <begin position="15"/>
        <end position="34"/>
    </location>
</feature>
<name>A0A1B0G791_GLOMM</name>
<protein>
    <submittedName>
        <fullName evidence="2">Uncharacterized protein</fullName>
    </submittedName>
</protein>
<accession>A0A1B0G791</accession>
<dbReference type="EMBL" id="CCAG010015787">
    <property type="status" value="NOT_ANNOTATED_CDS"/>
    <property type="molecule type" value="Genomic_DNA"/>
</dbReference>
<keyword evidence="1" id="KW-0812">Transmembrane</keyword>
<organism evidence="2 3">
    <name type="scientific">Glossina morsitans morsitans</name>
    <name type="common">Savannah tsetse fly</name>
    <dbReference type="NCBI Taxonomy" id="37546"/>
    <lineage>
        <taxon>Eukaryota</taxon>
        <taxon>Metazoa</taxon>
        <taxon>Ecdysozoa</taxon>
        <taxon>Arthropoda</taxon>
        <taxon>Hexapoda</taxon>
        <taxon>Insecta</taxon>
        <taxon>Pterygota</taxon>
        <taxon>Neoptera</taxon>
        <taxon>Endopterygota</taxon>
        <taxon>Diptera</taxon>
        <taxon>Brachycera</taxon>
        <taxon>Muscomorpha</taxon>
        <taxon>Hippoboscoidea</taxon>
        <taxon>Glossinidae</taxon>
        <taxon>Glossina</taxon>
    </lineage>
</organism>
<keyword evidence="1" id="KW-0472">Membrane</keyword>
<dbReference type="AlphaFoldDB" id="A0A1B0G791"/>
<evidence type="ECO:0000313" key="3">
    <source>
        <dbReference type="Proteomes" id="UP000092444"/>
    </source>
</evidence>
<dbReference type="EnsemblMetazoa" id="GMOY009184-RA">
    <property type="protein sequence ID" value="GMOY009184-PA"/>
    <property type="gene ID" value="GMOY009184"/>
</dbReference>
<keyword evidence="3" id="KW-1185">Reference proteome</keyword>
<proteinExistence type="predicted"/>
<dbReference type="Proteomes" id="UP000092444">
    <property type="component" value="Unassembled WGS sequence"/>
</dbReference>